<keyword evidence="9" id="KW-0547">Nucleotide-binding</keyword>
<evidence type="ECO:0000256" key="4">
    <source>
        <dbReference type="ARBA" id="ARBA00023002"/>
    </source>
</evidence>
<keyword evidence="9" id="KW-0520">NAD</keyword>
<comment type="pathway">
    <text evidence="1">Carbohydrate degradation; glycolysis; pyruvate from D-glyceraldehyde 3-phosphate: step 1/5.</text>
</comment>
<dbReference type="CDD" id="cd05214">
    <property type="entry name" value="GAPDH_I_N"/>
    <property type="match status" value="1"/>
</dbReference>
<evidence type="ECO:0000256" key="6">
    <source>
        <dbReference type="ARBA" id="ARBA00052787"/>
    </source>
</evidence>
<feature type="binding site" evidence="9">
    <location>
        <position position="369"/>
    </location>
    <ligand>
        <name>NAD(+)</name>
        <dbReference type="ChEBI" id="CHEBI:57540"/>
    </ligand>
</feature>
<dbReference type="SUPFAM" id="SSF55347">
    <property type="entry name" value="Glyceraldehyde-3-phosphate dehydrogenase-like, C-terminal domain"/>
    <property type="match status" value="1"/>
</dbReference>
<dbReference type="GO" id="GO:0005829">
    <property type="term" value="C:cytosol"/>
    <property type="evidence" value="ECO:0007669"/>
    <property type="project" value="TreeGrafter"/>
</dbReference>
<dbReference type="Pfam" id="PF02800">
    <property type="entry name" value="Gp_dh_C"/>
    <property type="match status" value="1"/>
</dbReference>
<keyword evidence="5" id="KW-0324">Glycolysis</keyword>
<keyword evidence="4" id="KW-0560">Oxidoreductase</keyword>
<evidence type="ECO:0000256" key="2">
    <source>
        <dbReference type="ARBA" id="ARBA00005215"/>
    </source>
</evidence>
<dbReference type="PIRSF" id="PIRSF000149">
    <property type="entry name" value="GAP_DH"/>
    <property type="match status" value="1"/>
</dbReference>
<feature type="binding site" evidence="9">
    <location>
        <begin position="60"/>
        <end position="61"/>
    </location>
    <ligand>
        <name>NAD(+)</name>
        <dbReference type="ChEBI" id="CHEBI:57540"/>
    </ligand>
</feature>
<evidence type="ECO:0000256" key="8">
    <source>
        <dbReference type="PIRSR" id="PIRSR000149-2"/>
    </source>
</evidence>
<dbReference type="FunFam" id="3.40.50.720:FF:000001">
    <property type="entry name" value="Glyceraldehyde-3-phosphate dehydrogenase"/>
    <property type="match status" value="1"/>
</dbReference>
<evidence type="ECO:0000256" key="7">
    <source>
        <dbReference type="PIRSR" id="PIRSR000149-1"/>
    </source>
</evidence>
<feature type="binding site" evidence="9">
    <location>
        <position position="130"/>
    </location>
    <ligand>
        <name>NAD(+)</name>
        <dbReference type="ChEBI" id="CHEBI:57540"/>
    </ligand>
</feature>
<dbReference type="GeneID" id="63867771"/>
<evidence type="ECO:0000313" key="14">
    <source>
        <dbReference type="Proteomes" id="UP000249789"/>
    </source>
</evidence>
<dbReference type="RefSeq" id="XP_040795696.1">
    <property type="nucleotide sequence ID" value="XM_040950436.1"/>
</dbReference>
<evidence type="ECO:0000256" key="5">
    <source>
        <dbReference type="ARBA" id="ARBA00023152"/>
    </source>
</evidence>
<dbReference type="GO" id="GO:0047100">
    <property type="term" value="F:glyceraldehyde-3-phosphate dehydrogenase (NADP+) (phosphorylating) activity"/>
    <property type="evidence" value="ECO:0007669"/>
    <property type="project" value="UniProtKB-EC"/>
</dbReference>
<name>A0A8G1RF06_9EURO</name>
<protein>
    <submittedName>
        <fullName evidence="13">Glyceraldehyde 3-phosphate dehydrogenase</fullName>
    </submittedName>
</protein>
<evidence type="ECO:0000259" key="12">
    <source>
        <dbReference type="SMART" id="SM00846"/>
    </source>
</evidence>
<evidence type="ECO:0000256" key="10">
    <source>
        <dbReference type="PIRSR" id="PIRSR000149-4"/>
    </source>
</evidence>
<dbReference type="CDD" id="cd18126">
    <property type="entry name" value="GAPDH_I_C"/>
    <property type="match status" value="1"/>
</dbReference>
<feature type="binding site" evidence="9">
    <location>
        <position position="173"/>
    </location>
    <ligand>
        <name>NAD(+)</name>
        <dbReference type="ChEBI" id="CHEBI:57540"/>
    </ligand>
</feature>
<evidence type="ECO:0000256" key="11">
    <source>
        <dbReference type="RuleBase" id="RU000397"/>
    </source>
</evidence>
<dbReference type="PANTHER" id="PTHR10836:SF134">
    <property type="entry name" value="GLYCERALDEHYDE-3-PHOSPHATE DEHYDROGENASE (PHOSPHORYLATING)"/>
    <property type="match status" value="1"/>
</dbReference>
<dbReference type="SMART" id="SM00846">
    <property type="entry name" value="Gp_dh_N"/>
    <property type="match status" value="1"/>
</dbReference>
<dbReference type="InterPro" id="IPR020828">
    <property type="entry name" value="GlycerAld_3-P_DH_NAD(P)-bd"/>
</dbReference>
<dbReference type="GO" id="GO:0004365">
    <property type="term" value="F:glyceraldehyde-3-phosphate dehydrogenase (NAD+) (phosphorylating) activity"/>
    <property type="evidence" value="ECO:0007669"/>
    <property type="project" value="TreeGrafter"/>
</dbReference>
<dbReference type="InterPro" id="IPR020829">
    <property type="entry name" value="GlycerAld_3-P_DH_cat"/>
</dbReference>
<keyword evidence="14" id="KW-1185">Reference proteome</keyword>
<comment type="catalytic activity">
    <reaction evidence="6">
        <text>D-glyceraldehyde 3-phosphate + phosphate + NADP(+) = (2R)-3-phospho-glyceroyl phosphate + NADPH + H(+)</text>
        <dbReference type="Rhea" id="RHEA:10296"/>
        <dbReference type="ChEBI" id="CHEBI:15378"/>
        <dbReference type="ChEBI" id="CHEBI:43474"/>
        <dbReference type="ChEBI" id="CHEBI:57604"/>
        <dbReference type="ChEBI" id="CHEBI:57783"/>
        <dbReference type="ChEBI" id="CHEBI:58349"/>
        <dbReference type="ChEBI" id="CHEBI:59776"/>
        <dbReference type="EC" id="1.2.1.13"/>
    </reaction>
</comment>
<evidence type="ECO:0000313" key="13">
    <source>
        <dbReference type="EMBL" id="RAK71684.1"/>
    </source>
</evidence>
<gene>
    <name evidence="13" type="ORF">BO72DRAFT_532509</name>
</gene>
<feature type="site" description="Activates thiol group during catalysis" evidence="10">
    <location>
        <position position="232"/>
    </location>
</feature>
<reference evidence="13 14" key="1">
    <citation type="submission" date="2018-02" db="EMBL/GenBank/DDBJ databases">
        <title>The genomes of Aspergillus section Nigri reveals drivers in fungal speciation.</title>
        <authorList>
            <consortium name="DOE Joint Genome Institute"/>
            <person name="Vesth T.C."/>
            <person name="Nybo J."/>
            <person name="Theobald S."/>
            <person name="Brandl J."/>
            <person name="Frisvad J.C."/>
            <person name="Nielsen K.F."/>
            <person name="Lyhne E.K."/>
            <person name="Kogle M.E."/>
            <person name="Kuo A."/>
            <person name="Riley R."/>
            <person name="Clum A."/>
            <person name="Nolan M."/>
            <person name="Lipzen A."/>
            <person name="Salamov A."/>
            <person name="Henrissat B."/>
            <person name="Wiebenga A."/>
            <person name="De vries R.P."/>
            <person name="Grigoriev I.V."/>
            <person name="Mortensen U.H."/>
            <person name="Andersen M.R."/>
            <person name="Baker S.E."/>
        </authorList>
    </citation>
    <scope>NUCLEOTIDE SEQUENCE [LARGE SCALE GENOMIC DNA]</scope>
    <source>
        <strain evidence="13 14">CBS 313.89</strain>
    </source>
</reference>
<dbReference type="OrthoDB" id="1152826at2759"/>
<sequence>MQSGTHAMHQLALGLRVYEVMPHPMAPSIHNEDFASTVQSVQSSRFDGPSCKIGINGFGRIGRNVLRASLTRSDLEVVAINHTCNSIKDLIYLIRYDGTMGRMDPHKEIVAVSESLITIGGQPIRLISERDPRLINWRELGADYVVESTGKFTKRDLALQHVTHGQAKRVIISAPSSDSPTYVYGVNSDAYRPDDSNQVISCASCTTNCVTPVLKVLNQQFGLEQGFLTTIHAATQSQQVLDGYSKKNPRLGRTVFDNIIPTTTGAAKAIATVLPELQGKVTGISVRVPTPDVSLIDLTINTAQPTSLAEILATFRRAAKTDLAGVLSVSDEQLVSSDYKGECCSAVIDAAACNELNPQFFKIIAWYDNEWGYSNRLLDLAVLVHSQEQA</sequence>
<proteinExistence type="inferred from homology"/>
<feature type="binding site" evidence="8">
    <location>
        <position position="235"/>
    </location>
    <ligand>
        <name>D-glyceraldehyde 3-phosphate</name>
        <dbReference type="ChEBI" id="CHEBI:59776"/>
    </ligand>
</feature>
<feature type="domain" description="Glyceraldehyde 3-phosphate dehydrogenase NAD(P) binding" evidence="12">
    <location>
        <begin position="51"/>
        <end position="205"/>
    </location>
</feature>
<dbReference type="AlphaFoldDB" id="A0A8G1RF06"/>
<organism evidence="13 14">
    <name type="scientific">Aspergillus fijiensis CBS 313.89</name>
    <dbReference type="NCBI Taxonomy" id="1448319"/>
    <lineage>
        <taxon>Eukaryota</taxon>
        <taxon>Fungi</taxon>
        <taxon>Dikarya</taxon>
        <taxon>Ascomycota</taxon>
        <taxon>Pezizomycotina</taxon>
        <taxon>Eurotiomycetes</taxon>
        <taxon>Eurotiomycetidae</taxon>
        <taxon>Eurotiales</taxon>
        <taxon>Aspergillaceae</taxon>
        <taxon>Aspergillus</taxon>
    </lineage>
</organism>
<dbReference type="FunFam" id="3.30.360.10:FF:000002">
    <property type="entry name" value="Glyceraldehyde-3-phosphate dehydrogenase"/>
    <property type="match status" value="1"/>
</dbReference>
<dbReference type="PANTHER" id="PTHR10836">
    <property type="entry name" value="GLYCERALDEHYDE 3-PHOSPHATE DEHYDROGENASE"/>
    <property type="match status" value="1"/>
</dbReference>
<dbReference type="PRINTS" id="PR00078">
    <property type="entry name" value="G3PDHDRGNASE"/>
</dbReference>
<feature type="active site" description="Nucleophile" evidence="7">
    <location>
        <position position="205"/>
    </location>
</feature>
<dbReference type="EMBL" id="KZ824712">
    <property type="protein sequence ID" value="RAK71684.1"/>
    <property type="molecule type" value="Genomic_DNA"/>
</dbReference>
<feature type="binding site" evidence="8">
    <location>
        <begin position="264"/>
        <end position="265"/>
    </location>
    <ligand>
        <name>D-glyceraldehyde 3-phosphate</name>
        <dbReference type="ChEBI" id="CHEBI:59776"/>
    </ligand>
</feature>
<dbReference type="GO" id="GO:0050661">
    <property type="term" value="F:NADP binding"/>
    <property type="evidence" value="ECO:0007669"/>
    <property type="project" value="InterPro"/>
</dbReference>
<dbReference type="Gene3D" id="3.30.360.10">
    <property type="entry name" value="Dihydrodipicolinate Reductase, domain 2"/>
    <property type="match status" value="1"/>
</dbReference>
<evidence type="ECO:0000256" key="9">
    <source>
        <dbReference type="PIRSR" id="PIRSR000149-3"/>
    </source>
</evidence>
<comment type="pathway">
    <text evidence="2">Carbohydrate biosynthesis; Calvin cycle.</text>
</comment>
<dbReference type="InterPro" id="IPR020831">
    <property type="entry name" value="GlycerAld/Erythrose_P_DH"/>
</dbReference>
<dbReference type="VEuPathDB" id="FungiDB:BO72DRAFT_532509"/>
<evidence type="ECO:0000256" key="3">
    <source>
        <dbReference type="ARBA" id="ARBA00007406"/>
    </source>
</evidence>
<accession>A0A8G1RF06</accession>
<dbReference type="Proteomes" id="UP000249789">
    <property type="component" value="Unassembled WGS sequence"/>
</dbReference>
<dbReference type="GO" id="GO:0006006">
    <property type="term" value="P:glucose metabolic process"/>
    <property type="evidence" value="ECO:0007669"/>
    <property type="project" value="InterPro"/>
</dbReference>
<dbReference type="UniPathway" id="UPA00109">
    <property type="reaction ID" value="UER00184"/>
</dbReference>
<dbReference type="GO" id="GO:0006096">
    <property type="term" value="P:glycolytic process"/>
    <property type="evidence" value="ECO:0007669"/>
    <property type="project" value="UniProtKB-UniPathway"/>
</dbReference>
<dbReference type="NCBIfam" id="TIGR01534">
    <property type="entry name" value="GAPDH-I"/>
    <property type="match status" value="1"/>
</dbReference>
<dbReference type="InterPro" id="IPR006424">
    <property type="entry name" value="Glyceraldehyde-3-P_DH_1"/>
</dbReference>
<dbReference type="InterPro" id="IPR036291">
    <property type="entry name" value="NAD(P)-bd_dom_sf"/>
</dbReference>
<feature type="binding site" evidence="8">
    <location>
        <position position="287"/>
    </location>
    <ligand>
        <name>D-glyceraldehyde 3-phosphate</name>
        <dbReference type="ChEBI" id="CHEBI:59776"/>
    </ligand>
</feature>
<feature type="binding site" evidence="8">
    <location>
        <begin position="204"/>
        <end position="206"/>
    </location>
    <ligand>
        <name>D-glyceraldehyde 3-phosphate</name>
        <dbReference type="ChEBI" id="CHEBI:59776"/>
    </ligand>
</feature>
<dbReference type="GO" id="GO:0051287">
    <property type="term" value="F:NAD binding"/>
    <property type="evidence" value="ECO:0007669"/>
    <property type="project" value="InterPro"/>
</dbReference>
<dbReference type="SUPFAM" id="SSF51735">
    <property type="entry name" value="NAD(P)-binding Rossmann-fold domains"/>
    <property type="match status" value="1"/>
</dbReference>
<dbReference type="Pfam" id="PF00044">
    <property type="entry name" value="Gp_dh_N"/>
    <property type="match status" value="1"/>
</dbReference>
<evidence type="ECO:0000256" key="1">
    <source>
        <dbReference type="ARBA" id="ARBA00004869"/>
    </source>
</evidence>
<comment type="similarity">
    <text evidence="3 11">Belongs to the glyceraldehyde-3-phosphate dehydrogenase family.</text>
</comment>
<dbReference type="Gene3D" id="3.40.50.720">
    <property type="entry name" value="NAD(P)-binding Rossmann-like Domain"/>
    <property type="match status" value="1"/>
</dbReference>